<name>A0A4S8R8F0_9HELO</name>
<organism evidence="2 3">
    <name type="scientific">Botrytis galanthina</name>
    <dbReference type="NCBI Taxonomy" id="278940"/>
    <lineage>
        <taxon>Eukaryota</taxon>
        <taxon>Fungi</taxon>
        <taxon>Dikarya</taxon>
        <taxon>Ascomycota</taxon>
        <taxon>Pezizomycotina</taxon>
        <taxon>Leotiomycetes</taxon>
        <taxon>Helotiales</taxon>
        <taxon>Sclerotiniaceae</taxon>
        <taxon>Botrytis</taxon>
    </lineage>
</organism>
<dbReference type="AlphaFoldDB" id="A0A4S8R8F0"/>
<feature type="compositionally biased region" description="Basic residues" evidence="1">
    <location>
        <begin position="19"/>
        <end position="29"/>
    </location>
</feature>
<dbReference type="Proteomes" id="UP000308671">
    <property type="component" value="Unassembled WGS sequence"/>
</dbReference>
<accession>A0A4S8R8F0</accession>
<evidence type="ECO:0000256" key="1">
    <source>
        <dbReference type="SAM" id="MobiDB-lite"/>
    </source>
</evidence>
<feature type="compositionally biased region" description="Polar residues" evidence="1">
    <location>
        <begin position="1"/>
        <end position="11"/>
    </location>
</feature>
<comment type="caution">
    <text evidence="2">The sequence shown here is derived from an EMBL/GenBank/DDBJ whole genome shotgun (WGS) entry which is preliminary data.</text>
</comment>
<evidence type="ECO:0000313" key="3">
    <source>
        <dbReference type="Proteomes" id="UP000308671"/>
    </source>
</evidence>
<sequence length="170" mass="19235">MLSINSKSSLPNDEILDRRSHHQEAHRKPRQEIASTAPCSSMGNAEREMTNAPSTKSLSVGCSRGSNLSLSKCKYQQGLSMSNDALSCDQSDGQEQSWLLPGISFVLYRKMEKRFIEHEDILHVIIRPKHITPLQGSLQDSLLNPPFNFDSKYKFKDIDNQVQDDLKETN</sequence>
<dbReference type="OrthoDB" id="10409348at2759"/>
<feature type="compositionally biased region" description="Polar residues" evidence="1">
    <location>
        <begin position="51"/>
        <end position="60"/>
    </location>
</feature>
<gene>
    <name evidence="2" type="ORF">BGAL_0146g00150</name>
</gene>
<evidence type="ECO:0000313" key="2">
    <source>
        <dbReference type="EMBL" id="THV50539.1"/>
    </source>
</evidence>
<reference evidence="2 3" key="1">
    <citation type="submission" date="2017-12" db="EMBL/GenBank/DDBJ databases">
        <title>Comparative genomics of Botrytis spp.</title>
        <authorList>
            <person name="Valero-Jimenez C.A."/>
            <person name="Tapia P."/>
            <person name="Veloso J."/>
            <person name="Silva-Moreno E."/>
            <person name="Staats M."/>
            <person name="Valdes J.H."/>
            <person name="Van Kan J.A.L."/>
        </authorList>
    </citation>
    <scope>NUCLEOTIDE SEQUENCE [LARGE SCALE GENOMIC DNA]</scope>
    <source>
        <strain evidence="2 3">MUCL435</strain>
    </source>
</reference>
<protein>
    <submittedName>
        <fullName evidence="2">Uncharacterized protein</fullName>
    </submittedName>
</protein>
<dbReference type="EMBL" id="PQXL01000146">
    <property type="protein sequence ID" value="THV50539.1"/>
    <property type="molecule type" value="Genomic_DNA"/>
</dbReference>
<feature type="compositionally biased region" description="Polar residues" evidence="1">
    <location>
        <begin position="33"/>
        <end position="43"/>
    </location>
</feature>
<keyword evidence="3" id="KW-1185">Reference proteome</keyword>
<proteinExistence type="predicted"/>
<feature type="region of interest" description="Disordered" evidence="1">
    <location>
        <begin position="1"/>
        <end position="60"/>
    </location>
</feature>